<keyword evidence="4" id="KW-1185">Reference proteome</keyword>
<accession>A0ABR8P186</accession>
<feature type="compositionally biased region" description="Basic and acidic residues" evidence="1">
    <location>
        <begin position="195"/>
        <end position="206"/>
    </location>
</feature>
<dbReference type="Proteomes" id="UP000604161">
    <property type="component" value="Unassembled WGS sequence"/>
</dbReference>
<keyword evidence="2" id="KW-0732">Signal</keyword>
<organism evidence="3 4">
    <name type="scientific">Marinomonas colpomeniae</name>
    <dbReference type="NCBI Taxonomy" id="2774408"/>
    <lineage>
        <taxon>Bacteria</taxon>
        <taxon>Pseudomonadati</taxon>
        <taxon>Pseudomonadota</taxon>
        <taxon>Gammaproteobacteria</taxon>
        <taxon>Oceanospirillales</taxon>
        <taxon>Oceanospirillaceae</taxon>
        <taxon>Marinomonas</taxon>
    </lineage>
</organism>
<sequence length="388" mass="43135">MNSFVYKSAFVLFVGASFFASKSFAHHGVNGQFDESTTIKVEGVVTKSRLVNPHAYIYFNVLDAQGQTSEWRCELGTGSTLKRAGWTSDTFAKGTQITVVGSPARSEDNACYVHTISFDDGVTIKRDSIFDKAGQLVKQPRKTTLADGTPNIDGTWVAERPEHERMPPREGNSDEEGRSGRPPMPPEGAPELADGEQRPPRGDRPPMGEGRVQFDLTEAGKAAVADYEFAQSPRMHCEATNIIDDWTFDQLVNKIEQTEDDIVISYGFMDIARTVHLDLDKHPEDIELSRAGHSIGHWEGKVLVVDTVGFKPGYIHAPPMKQGAAMNSDQLHMVERFYVSDDGLTLYREYKGEDALYLENGFSGKDEVKLTEGHYEPYDCADLTTEVR</sequence>
<feature type="compositionally biased region" description="Basic and acidic residues" evidence="1">
    <location>
        <begin position="159"/>
        <end position="179"/>
    </location>
</feature>
<comment type="caution">
    <text evidence="3">The sequence shown here is derived from an EMBL/GenBank/DDBJ whole genome shotgun (WGS) entry which is preliminary data.</text>
</comment>
<evidence type="ECO:0000313" key="3">
    <source>
        <dbReference type="EMBL" id="MBD5771534.1"/>
    </source>
</evidence>
<evidence type="ECO:0000256" key="1">
    <source>
        <dbReference type="SAM" id="MobiDB-lite"/>
    </source>
</evidence>
<evidence type="ECO:0000256" key="2">
    <source>
        <dbReference type="SAM" id="SignalP"/>
    </source>
</evidence>
<protein>
    <submittedName>
        <fullName evidence="3">Uncharacterized protein</fullName>
    </submittedName>
</protein>
<reference evidence="3 4" key="1">
    <citation type="submission" date="2020-09" db="EMBL/GenBank/DDBJ databases">
        <title>Marinomonas sp. nov., isolated from the cysticercosis algae of Qingdao, China.</title>
        <authorList>
            <person name="Sun X."/>
        </authorList>
    </citation>
    <scope>NUCLEOTIDE SEQUENCE [LARGE SCALE GENOMIC DNA]</scope>
    <source>
        <strain evidence="3 4">SM2066</strain>
    </source>
</reference>
<dbReference type="InterPro" id="IPR046150">
    <property type="entry name" value="DUF6152"/>
</dbReference>
<name>A0ABR8P186_9GAMM</name>
<feature type="signal peptide" evidence="2">
    <location>
        <begin position="1"/>
        <end position="25"/>
    </location>
</feature>
<dbReference type="RefSeq" id="WP_191594905.1">
    <property type="nucleotide sequence ID" value="NZ_JACYFC010000003.1"/>
</dbReference>
<dbReference type="Pfam" id="PF19649">
    <property type="entry name" value="DUF6152"/>
    <property type="match status" value="1"/>
</dbReference>
<feature type="region of interest" description="Disordered" evidence="1">
    <location>
        <begin position="141"/>
        <end position="211"/>
    </location>
</feature>
<feature type="chain" id="PRO_5046580659" evidence="2">
    <location>
        <begin position="26"/>
        <end position="388"/>
    </location>
</feature>
<gene>
    <name evidence="3" type="ORF">IF202_10775</name>
</gene>
<dbReference type="EMBL" id="JACYFC010000003">
    <property type="protein sequence ID" value="MBD5771534.1"/>
    <property type="molecule type" value="Genomic_DNA"/>
</dbReference>
<proteinExistence type="predicted"/>
<evidence type="ECO:0000313" key="4">
    <source>
        <dbReference type="Proteomes" id="UP000604161"/>
    </source>
</evidence>